<comment type="caution">
    <text evidence="1">The sequence shown here is derived from an EMBL/GenBank/DDBJ whole genome shotgun (WGS) entry which is preliminary data.</text>
</comment>
<dbReference type="RefSeq" id="WP_377246758.1">
    <property type="nucleotide sequence ID" value="NZ_JBHLUH010000007.1"/>
</dbReference>
<dbReference type="InterPro" id="IPR045677">
    <property type="entry name" value="DUF6197"/>
</dbReference>
<evidence type="ECO:0000313" key="1">
    <source>
        <dbReference type="EMBL" id="MFC0527240.1"/>
    </source>
</evidence>
<organism evidence="1 2">
    <name type="scientific">Phytohabitans kaempferiae</name>
    <dbReference type="NCBI Taxonomy" id="1620943"/>
    <lineage>
        <taxon>Bacteria</taxon>
        <taxon>Bacillati</taxon>
        <taxon>Actinomycetota</taxon>
        <taxon>Actinomycetes</taxon>
        <taxon>Micromonosporales</taxon>
        <taxon>Micromonosporaceae</taxon>
    </lineage>
</organism>
<keyword evidence="2" id="KW-1185">Reference proteome</keyword>
<reference evidence="1 2" key="1">
    <citation type="submission" date="2024-09" db="EMBL/GenBank/DDBJ databases">
        <authorList>
            <person name="Sun Q."/>
            <person name="Mori K."/>
        </authorList>
    </citation>
    <scope>NUCLEOTIDE SEQUENCE [LARGE SCALE GENOMIC DNA]</scope>
    <source>
        <strain evidence="1 2">TBRC 3947</strain>
    </source>
</reference>
<dbReference type="Pfam" id="PF19698">
    <property type="entry name" value="DUF6197"/>
    <property type="match status" value="1"/>
</dbReference>
<sequence>MQPTQNPIAGMVITPADTLRGAALYLIRHGWNQGDLFDRAVLADPDVAFPPACGLGAIRMATIGSAEVIADLVTEEAVDAFDQAVTAFADHLVLSYGVNADVCDPVAVSLIDQTAREQLVADWNDDSSRIGSHVIAALKGAADEWDRLHRPLTCCGQPMRECDTSPDVWVFPGDPVKVERVYGCDACNRWEHVEVTDADEKDRLFSIAMSGNPGGDA</sequence>
<gene>
    <name evidence="1" type="ORF">ACFFIA_06165</name>
</gene>
<dbReference type="EMBL" id="JBHLUH010000007">
    <property type="protein sequence ID" value="MFC0527240.1"/>
    <property type="molecule type" value="Genomic_DNA"/>
</dbReference>
<evidence type="ECO:0000313" key="2">
    <source>
        <dbReference type="Proteomes" id="UP001589867"/>
    </source>
</evidence>
<accession>A0ABV6LXT3</accession>
<dbReference type="Proteomes" id="UP001589867">
    <property type="component" value="Unassembled WGS sequence"/>
</dbReference>
<proteinExistence type="predicted"/>
<protein>
    <submittedName>
        <fullName evidence="1">Uncharacterized protein</fullName>
    </submittedName>
</protein>
<name>A0ABV6LXT3_9ACTN</name>